<comment type="caution">
    <text evidence="2">The sequence shown here is derived from an EMBL/GenBank/DDBJ whole genome shotgun (WGS) entry which is preliminary data.</text>
</comment>
<dbReference type="RefSeq" id="WP_170109804.1">
    <property type="nucleotide sequence ID" value="NZ_QGGP01000002.1"/>
</dbReference>
<evidence type="ECO:0000313" key="3">
    <source>
        <dbReference type="Proteomes" id="UP000245430"/>
    </source>
</evidence>
<name>A0A316DQM0_9FLAO</name>
<feature type="signal peptide" evidence="1">
    <location>
        <begin position="1"/>
        <end position="19"/>
    </location>
</feature>
<feature type="chain" id="PRO_5016354806" evidence="1">
    <location>
        <begin position="20"/>
        <end position="143"/>
    </location>
</feature>
<evidence type="ECO:0000256" key="1">
    <source>
        <dbReference type="SAM" id="SignalP"/>
    </source>
</evidence>
<dbReference type="AlphaFoldDB" id="A0A316DQM0"/>
<organism evidence="2 3">
    <name type="scientific">Xanthomarina spongicola</name>
    <dbReference type="NCBI Taxonomy" id="570520"/>
    <lineage>
        <taxon>Bacteria</taxon>
        <taxon>Pseudomonadati</taxon>
        <taxon>Bacteroidota</taxon>
        <taxon>Flavobacteriia</taxon>
        <taxon>Flavobacteriales</taxon>
        <taxon>Flavobacteriaceae</taxon>
        <taxon>Xanthomarina</taxon>
    </lineage>
</organism>
<protein>
    <submittedName>
        <fullName evidence="2">3D (Asp-Asp-Asp) domain-containing protein</fullName>
    </submittedName>
</protein>
<gene>
    <name evidence="2" type="ORF">LX78_01202</name>
</gene>
<keyword evidence="1" id="KW-0732">Signal</keyword>
<dbReference type="Proteomes" id="UP000245430">
    <property type="component" value="Unassembled WGS sequence"/>
</dbReference>
<dbReference type="CDD" id="cd22784">
    <property type="entry name" value="DPBB_MltA_YuiC-like"/>
    <property type="match status" value="1"/>
</dbReference>
<dbReference type="EMBL" id="QGGP01000002">
    <property type="protein sequence ID" value="PWK19852.1"/>
    <property type="molecule type" value="Genomic_DNA"/>
</dbReference>
<proteinExistence type="predicted"/>
<reference evidence="2 3" key="1">
    <citation type="submission" date="2018-05" db="EMBL/GenBank/DDBJ databases">
        <title>Genomic Encyclopedia of Archaeal and Bacterial Type Strains, Phase II (KMG-II): from individual species to whole genera.</title>
        <authorList>
            <person name="Goeker M."/>
        </authorList>
    </citation>
    <scope>NUCLEOTIDE SEQUENCE [LARGE SCALE GENOMIC DNA]</scope>
    <source>
        <strain evidence="2 3">DSM 22637</strain>
    </source>
</reference>
<accession>A0A316DQM0</accession>
<sequence>MIIKIFLSLLIVIWNSSCTSTVEDPYTWKTIKVTVTAYNSLAYQTNDNPQITAFGDSLKPGLKYIAVSRDLQALGLTYNTPVKIEGLEGIYLVKDKMHYRWKNKIDIYMGEDVKAAKKWGRKKLNIQYGVIEEEETRTASKNN</sequence>
<keyword evidence="3" id="KW-1185">Reference proteome</keyword>
<evidence type="ECO:0000313" key="2">
    <source>
        <dbReference type="EMBL" id="PWK19852.1"/>
    </source>
</evidence>